<name>A0A0G1BI39_9BACT</name>
<dbReference type="EMBL" id="LCEK01000003">
    <property type="protein sequence ID" value="KKS72874.1"/>
    <property type="molecule type" value="Genomic_DNA"/>
</dbReference>
<dbReference type="Gene3D" id="3.40.50.150">
    <property type="entry name" value="Vaccinia Virus protein VP39"/>
    <property type="match status" value="1"/>
</dbReference>
<gene>
    <name evidence="2" type="ORF">UV42_C0003G0003</name>
</gene>
<dbReference type="GO" id="GO:0032259">
    <property type="term" value="P:methylation"/>
    <property type="evidence" value="ECO:0007669"/>
    <property type="project" value="UniProtKB-KW"/>
</dbReference>
<reference evidence="2 3" key="1">
    <citation type="journal article" date="2015" name="Nature">
        <title>rRNA introns, odd ribosomes, and small enigmatic genomes across a large radiation of phyla.</title>
        <authorList>
            <person name="Brown C.T."/>
            <person name="Hug L.A."/>
            <person name="Thomas B.C."/>
            <person name="Sharon I."/>
            <person name="Castelle C.J."/>
            <person name="Singh A."/>
            <person name="Wilkins M.J."/>
            <person name="Williams K.H."/>
            <person name="Banfield J.F."/>
        </authorList>
    </citation>
    <scope>NUCLEOTIDE SEQUENCE [LARGE SCALE GENOMIC DNA]</scope>
</reference>
<accession>A0A0G1BI39</accession>
<sequence>MTFSLDYIAYRVSAWNRRRKWQRYTTLFPPMKGETVLDVGCSDIEYSETDNFLEKKYPHQSQITALGIDTPKAFPKTYPEVTCVQYDGGIFPFTNEQFDICWSNAVLEHVGDEAAQVLFLKEAYRVAKKGFITTPNKFFPIEVHTRVPLLHFVLPKKMFDAFLRLIGKQWATGSYMRLLSERDLRSILDKAGIKTYRLFKNRMLGWTLDFVIVFDKEQDI</sequence>
<comment type="caution">
    <text evidence="2">The sequence shown here is derived from an EMBL/GenBank/DDBJ whole genome shotgun (WGS) entry which is preliminary data.</text>
</comment>
<keyword evidence="2" id="KW-0489">Methyltransferase</keyword>
<dbReference type="Pfam" id="PF08241">
    <property type="entry name" value="Methyltransf_11"/>
    <property type="match status" value="1"/>
</dbReference>
<evidence type="ECO:0000313" key="2">
    <source>
        <dbReference type="EMBL" id="KKS72874.1"/>
    </source>
</evidence>
<protein>
    <submittedName>
        <fullName evidence="2">Methyltransferase type 11</fullName>
    </submittedName>
</protein>
<dbReference type="AlphaFoldDB" id="A0A0G1BI39"/>
<dbReference type="InterPro" id="IPR013216">
    <property type="entry name" value="Methyltransf_11"/>
</dbReference>
<proteinExistence type="predicted"/>
<dbReference type="InterPro" id="IPR029063">
    <property type="entry name" value="SAM-dependent_MTases_sf"/>
</dbReference>
<feature type="domain" description="Methyltransferase type 11" evidence="1">
    <location>
        <begin position="78"/>
        <end position="130"/>
    </location>
</feature>
<keyword evidence="2" id="KW-0808">Transferase</keyword>
<evidence type="ECO:0000313" key="3">
    <source>
        <dbReference type="Proteomes" id="UP000033867"/>
    </source>
</evidence>
<dbReference type="SUPFAM" id="SSF53335">
    <property type="entry name" value="S-adenosyl-L-methionine-dependent methyltransferases"/>
    <property type="match status" value="1"/>
</dbReference>
<organism evidence="2 3">
    <name type="scientific">Candidatus Magasanikbacteria bacterium GW2011_GWE2_42_7</name>
    <dbReference type="NCBI Taxonomy" id="1619052"/>
    <lineage>
        <taxon>Bacteria</taxon>
        <taxon>Candidatus Magasanikiibacteriota</taxon>
    </lineage>
</organism>
<dbReference type="GO" id="GO:0008757">
    <property type="term" value="F:S-adenosylmethionine-dependent methyltransferase activity"/>
    <property type="evidence" value="ECO:0007669"/>
    <property type="project" value="InterPro"/>
</dbReference>
<evidence type="ECO:0000259" key="1">
    <source>
        <dbReference type="Pfam" id="PF08241"/>
    </source>
</evidence>
<dbReference type="Proteomes" id="UP000033867">
    <property type="component" value="Unassembled WGS sequence"/>
</dbReference>